<evidence type="ECO:0000259" key="1">
    <source>
        <dbReference type="Pfam" id="PF04717"/>
    </source>
</evidence>
<gene>
    <name evidence="2" type="ORF">SAMN04488128_102384</name>
</gene>
<dbReference type="SUPFAM" id="SSF69349">
    <property type="entry name" value="Phage fibre proteins"/>
    <property type="match status" value="1"/>
</dbReference>
<dbReference type="RefSeq" id="WP_078668939.1">
    <property type="nucleotide sequence ID" value="NZ_FUWZ01000002.1"/>
</dbReference>
<dbReference type="Gene3D" id="4.10.220.110">
    <property type="match status" value="1"/>
</dbReference>
<evidence type="ECO:0000313" key="3">
    <source>
        <dbReference type="Proteomes" id="UP000190367"/>
    </source>
</evidence>
<dbReference type="AlphaFoldDB" id="A0A1T4QHN7"/>
<evidence type="ECO:0000313" key="2">
    <source>
        <dbReference type="EMBL" id="SKA03310.1"/>
    </source>
</evidence>
<dbReference type="STRING" id="634771.SAMN04488128_102384"/>
<dbReference type="Proteomes" id="UP000190367">
    <property type="component" value="Unassembled WGS sequence"/>
</dbReference>
<protein>
    <submittedName>
        <fullName evidence="2">Uncharacterized conserved protein, implicated in type VI secretion and phage assembly</fullName>
    </submittedName>
</protein>
<feature type="domain" description="Gp5/Type VI secretion system Vgr protein OB-fold" evidence="1">
    <location>
        <begin position="363"/>
        <end position="435"/>
    </location>
</feature>
<dbReference type="Pfam" id="PF04717">
    <property type="entry name" value="Phage_base_V"/>
    <property type="match status" value="1"/>
</dbReference>
<dbReference type="InterPro" id="IPR037026">
    <property type="entry name" value="Vgr_OB-fold_dom_sf"/>
</dbReference>
<dbReference type="OrthoDB" id="727155at2"/>
<dbReference type="Pfam" id="PF05954">
    <property type="entry name" value="Phage_GPD"/>
    <property type="match status" value="1"/>
</dbReference>
<dbReference type="Gene3D" id="3.55.50.10">
    <property type="entry name" value="Baseplate protein-like domains"/>
    <property type="match status" value="1"/>
</dbReference>
<dbReference type="InterPro" id="IPR006531">
    <property type="entry name" value="Gp5/Vgr_OB"/>
</dbReference>
<dbReference type="SUPFAM" id="SSF69279">
    <property type="entry name" value="Phage tail proteins"/>
    <property type="match status" value="2"/>
</dbReference>
<dbReference type="Gene3D" id="2.40.50.230">
    <property type="entry name" value="Gp5 N-terminal domain"/>
    <property type="match status" value="1"/>
</dbReference>
<name>A0A1T4QHN7_9BACT</name>
<reference evidence="3" key="1">
    <citation type="submission" date="2017-02" db="EMBL/GenBank/DDBJ databases">
        <authorList>
            <person name="Varghese N."/>
            <person name="Submissions S."/>
        </authorList>
    </citation>
    <scope>NUCLEOTIDE SEQUENCE [LARGE SCALE GENOMIC DNA]</scope>
    <source>
        <strain evidence="3">DSM 22224</strain>
    </source>
</reference>
<keyword evidence="3" id="KW-1185">Reference proteome</keyword>
<dbReference type="SUPFAM" id="SSF69255">
    <property type="entry name" value="gp5 N-terminal domain-like"/>
    <property type="match status" value="1"/>
</dbReference>
<proteinExistence type="predicted"/>
<organism evidence="2 3">
    <name type="scientific">Chitinophaga eiseniae</name>
    <dbReference type="NCBI Taxonomy" id="634771"/>
    <lineage>
        <taxon>Bacteria</taxon>
        <taxon>Pseudomonadati</taxon>
        <taxon>Bacteroidota</taxon>
        <taxon>Chitinophagia</taxon>
        <taxon>Chitinophagales</taxon>
        <taxon>Chitinophagaceae</taxon>
        <taxon>Chitinophaga</taxon>
    </lineage>
</organism>
<dbReference type="Gene3D" id="2.30.110.50">
    <property type="match status" value="1"/>
</dbReference>
<accession>A0A1T4QHN7</accession>
<sequence length="595" mass="64779">MPLNTCTRITIDGKTFPHFRELQIRQRIDGHHTFEIHIDQGWLSSLWPEISGNGQDLLGKDVFVEVSAAAMPQTGTLHFKGLITAIHTGKKGDATQGFCVLKGTDPGIVLDGAPQLRVYEAQTLSHIARHCLKAAAAHIDLQIAPGNPAPHAYLVQYRESNFAFLQRLAARFGEWYFYNGQQMIFGAYAPAKISLSHPGELVHFDIGLQLTSGDRRFTAYDYEAGAAISSTSPRPTGISGTGPLTARARQASRQLYHEEGFDKATSQQQAGIALQAQLHERRQLAAAVQLTGRSEHPGIRVGDIIEAAASLASPDLEGTFTVTRIDHHCQGDGAYHNQFTCTPTDCCIPSGHSGIAPLCEAQSAIVTDNHDPEGMGRIRIRYHWQQQGSSPWIRLITPHGGAGKGFHFIPEKGEEVWVDFEGGNPELPFAVGTAYNGKDNTKFSDAGNNLKIIRTRSGHTIQLDDSNGAEQLQIHDRNGNMILLDTHHGNITIASPGQLLLKANHISIEAADQLDMHAGGNLTQGAGENISLYAGNHHTVLATHITQQAQDNFTRSSRKLEEQAESILLNSIRQDLTLMSAGTIAINSVEKIKLS</sequence>
<dbReference type="EMBL" id="FUWZ01000002">
    <property type="protein sequence ID" value="SKA03310.1"/>
    <property type="molecule type" value="Genomic_DNA"/>
</dbReference>